<dbReference type="InterPro" id="IPR057746">
    <property type="entry name" value="CpnT-like_N"/>
</dbReference>
<reference evidence="4 5" key="1">
    <citation type="submission" date="2020-01" db="EMBL/GenBank/DDBJ databases">
        <title>Insect and environment-associated Actinomycetes.</title>
        <authorList>
            <person name="Currrie C."/>
            <person name="Chevrette M."/>
            <person name="Carlson C."/>
            <person name="Stubbendieck R."/>
            <person name="Wendt-Pienkowski E."/>
        </authorList>
    </citation>
    <scope>NUCLEOTIDE SEQUENCE [LARGE SCALE GENOMIC DNA]</scope>
    <source>
        <strain evidence="4 5">SID14438</strain>
    </source>
</reference>
<keyword evidence="2" id="KW-0472">Membrane</keyword>
<feature type="compositionally biased region" description="Pro residues" evidence="1">
    <location>
        <begin position="255"/>
        <end position="267"/>
    </location>
</feature>
<dbReference type="EMBL" id="JAAGME010000941">
    <property type="protein sequence ID" value="NEB69909.1"/>
    <property type="molecule type" value="Genomic_DNA"/>
</dbReference>
<organism evidence="4 5">
    <name type="scientific">Streptomyces microflavus</name>
    <name type="common">Streptomyces lipmanii</name>
    <dbReference type="NCBI Taxonomy" id="1919"/>
    <lineage>
        <taxon>Bacteria</taxon>
        <taxon>Bacillati</taxon>
        <taxon>Actinomycetota</taxon>
        <taxon>Actinomycetes</taxon>
        <taxon>Kitasatosporales</taxon>
        <taxon>Streptomycetaceae</taxon>
        <taxon>Streptomyces</taxon>
    </lineage>
</organism>
<feature type="compositionally biased region" description="Pro residues" evidence="1">
    <location>
        <begin position="435"/>
        <end position="444"/>
    </location>
</feature>
<name>A0A6N9VFW2_STRMI</name>
<evidence type="ECO:0000259" key="3">
    <source>
        <dbReference type="Pfam" id="PF25547"/>
    </source>
</evidence>
<feature type="region of interest" description="Disordered" evidence="1">
    <location>
        <begin position="397"/>
        <end position="486"/>
    </location>
</feature>
<keyword evidence="2" id="KW-1133">Transmembrane helix</keyword>
<sequence>MIFILTGEKLMDADEDLAFESRRPYSGLGRKLDRLSSLIDKSIHDIGESMPDDLASSYAKAMGMLIDDGGKNYLRDFSDQLDKIAEGRRKTSMDIMESKWQVIAEIIRLLIEIAIYLAMSFFTGGASASQIMMAKLRSRFFILTTLSHLLQRLHLAPSLTEAFAEAFTTFAVRLAMMNFAPDGRRPDGIDWSDIGKAAAFGAAAGFFTSVFEKFAKDIVKSFDGNFLKGGPDLNFKNPPNLRDTPNVDIKTNGPTPNPKPDPDLPGPPKDRPDPNPYGNTPGPTPSPNPVPVTFRDGPLSFRNNPELWRNSQILRLNLDRPGALAGHYALKGTADFIAAGAGEVVAEILIKGAFEGDWSSSWTTFVGAGVSSRVESSLMGAALNSGAELRHAIDKLRNQPPPTVSGGNGNGPETGGSDRTEGGSRTDTTGGDGPGPGPSSPPPVVQQALSQGDFTGSQSPPPYVSQDPPPYFSADPPPYTPGPLPVTAAENALWQQVHQGPAEVREQALRDLAALRGSQPPGPAEIGVRDGVHDRLSQLPEVRVVPSGNSPAGQVDTDEVRRALEGFGTPVTVDTPILGERPGVSPGAGTTGGTEGPAVVSPGAGTTGGTGNVDAPGTETSFGPAEQSGRQNQPGPDGRTTAPPEVNTGGSYGDGRAPGESGGGPGTRGVEGDTSTTAEGPGTGAPPLTVVVTEGPPPVAGSPEAAELLDGAGVDRAVVLGPPTG</sequence>
<dbReference type="AlphaFoldDB" id="A0A6N9VFW2"/>
<evidence type="ECO:0000313" key="5">
    <source>
        <dbReference type="Proteomes" id="UP000471648"/>
    </source>
</evidence>
<evidence type="ECO:0000256" key="1">
    <source>
        <dbReference type="SAM" id="MobiDB-lite"/>
    </source>
</evidence>
<feature type="domain" description="Outer membrane channel protein CpnT-like N-terminal" evidence="3">
    <location>
        <begin position="13"/>
        <end position="139"/>
    </location>
</feature>
<dbReference type="Proteomes" id="UP000471648">
    <property type="component" value="Unassembled WGS sequence"/>
</dbReference>
<dbReference type="Pfam" id="PF25547">
    <property type="entry name" value="WXG100_2"/>
    <property type="match status" value="1"/>
</dbReference>
<evidence type="ECO:0000313" key="4">
    <source>
        <dbReference type="EMBL" id="NEB69909.1"/>
    </source>
</evidence>
<evidence type="ECO:0000256" key="2">
    <source>
        <dbReference type="SAM" id="Phobius"/>
    </source>
</evidence>
<feature type="non-terminal residue" evidence="4">
    <location>
        <position position="725"/>
    </location>
</feature>
<feature type="transmembrane region" description="Helical" evidence="2">
    <location>
        <begin position="106"/>
        <end position="128"/>
    </location>
</feature>
<feature type="compositionally biased region" description="Polar residues" evidence="1">
    <location>
        <begin position="447"/>
        <end position="456"/>
    </location>
</feature>
<feature type="compositionally biased region" description="Pro residues" evidence="1">
    <location>
        <begin position="459"/>
        <end position="484"/>
    </location>
</feature>
<feature type="compositionally biased region" description="Gly residues" evidence="1">
    <location>
        <begin position="660"/>
        <end position="669"/>
    </location>
</feature>
<feature type="region of interest" description="Disordered" evidence="1">
    <location>
        <begin position="232"/>
        <end position="298"/>
    </location>
</feature>
<proteinExistence type="predicted"/>
<protein>
    <recommendedName>
        <fullName evidence="3">Outer membrane channel protein CpnT-like N-terminal domain-containing protein</fullName>
    </recommendedName>
</protein>
<accession>A0A6N9VFW2</accession>
<comment type="caution">
    <text evidence="4">The sequence shown here is derived from an EMBL/GenBank/DDBJ whole genome shotgun (WGS) entry which is preliminary data.</text>
</comment>
<feature type="region of interest" description="Disordered" evidence="1">
    <location>
        <begin position="566"/>
        <end position="702"/>
    </location>
</feature>
<keyword evidence="2" id="KW-0812">Transmembrane</keyword>
<gene>
    <name evidence="4" type="ORF">G3I39_23065</name>
</gene>